<feature type="chain" id="PRO_5030932862" evidence="1">
    <location>
        <begin position="43"/>
        <end position="149"/>
    </location>
</feature>
<dbReference type="AlphaFoldDB" id="A0A7W3TK44"/>
<keyword evidence="1" id="KW-0732">Signal</keyword>
<proteinExistence type="predicted"/>
<sequence>MTTPSIPIDPATSHRRPFGSLFAALAVVALLAAQPAAFQASAQTRASLPRQALALPSDSKGATCTSTDGKATCSCSAPGGKCQAKATSCSCYGVPPPPAQPAGQRGPGGLSATGAALKATCTSGNGLKVCACGDKGCNAAEVSCGCLDH</sequence>
<gene>
    <name evidence="2" type="ORF">H4F98_02245</name>
</gene>
<reference evidence="2 3" key="1">
    <citation type="submission" date="2020-08" db="EMBL/GenBank/DDBJ databases">
        <authorList>
            <person name="Xu S."/>
            <person name="Li A."/>
        </authorList>
    </citation>
    <scope>NUCLEOTIDE SEQUENCE [LARGE SCALE GENOMIC DNA]</scope>
    <source>
        <strain evidence="2 3">119BY6-57</strain>
    </source>
</reference>
<evidence type="ECO:0000313" key="3">
    <source>
        <dbReference type="Proteomes" id="UP000523196"/>
    </source>
</evidence>
<comment type="caution">
    <text evidence="2">The sequence shown here is derived from an EMBL/GenBank/DDBJ whole genome shotgun (WGS) entry which is preliminary data.</text>
</comment>
<dbReference type="RefSeq" id="WP_182685036.1">
    <property type="nucleotide sequence ID" value="NZ_JACHTF010000002.1"/>
</dbReference>
<dbReference type="EMBL" id="JACHTF010000002">
    <property type="protein sequence ID" value="MBB1059389.1"/>
    <property type="molecule type" value="Genomic_DNA"/>
</dbReference>
<keyword evidence="3" id="KW-1185">Reference proteome</keyword>
<protein>
    <submittedName>
        <fullName evidence="2">Uncharacterized protein</fullName>
    </submittedName>
</protein>
<organism evidence="2 3">
    <name type="scientific">Marilutibacter spongiae</name>
    <dbReference type="NCBI Taxonomy" id="2025720"/>
    <lineage>
        <taxon>Bacteria</taxon>
        <taxon>Pseudomonadati</taxon>
        <taxon>Pseudomonadota</taxon>
        <taxon>Gammaproteobacteria</taxon>
        <taxon>Lysobacterales</taxon>
        <taxon>Lysobacteraceae</taxon>
        <taxon>Marilutibacter</taxon>
    </lineage>
</organism>
<evidence type="ECO:0000313" key="2">
    <source>
        <dbReference type="EMBL" id="MBB1059389.1"/>
    </source>
</evidence>
<accession>A0A7W3TK44</accession>
<feature type="signal peptide" evidence="1">
    <location>
        <begin position="1"/>
        <end position="42"/>
    </location>
</feature>
<dbReference type="Proteomes" id="UP000523196">
    <property type="component" value="Unassembled WGS sequence"/>
</dbReference>
<evidence type="ECO:0000256" key="1">
    <source>
        <dbReference type="SAM" id="SignalP"/>
    </source>
</evidence>
<name>A0A7W3TK44_9GAMM</name>